<name>A0ACB9Q496_BAUVA</name>
<protein>
    <submittedName>
        <fullName evidence="1">Uncharacterized protein</fullName>
    </submittedName>
</protein>
<reference evidence="1 2" key="1">
    <citation type="journal article" date="2022" name="DNA Res.">
        <title>Chromosomal-level genome assembly of the orchid tree Bauhinia variegata (Leguminosae; Cercidoideae) supports the allotetraploid origin hypothesis of Bauhinia.</title>
        <authorList>
            <person name="Zhong Y."/>
            <person name="Chen Y."/>
            <person name="Zheng D."/>
            <person name="Pang J."/>
            <person name="Liu Y."/>
            <person name="Luo S."/>
            <person name="Meng S."/>
            <person name="Qian L."/>
            <person name="Wei D."/>
            <person name="Dai S."/>
            <person name="Zhou R."/>
        </authorList>
    </citation>
    <scope>NUCLEOTIDE SEQUENCE [LARGE SCALE GENOMIC DNA]</scope>
    <source>
        <strain evidence="1">BV-YZ2020</strain>
    </source>
</reference>
<evidence type="ECO:0000313" key="1">
    <source>
        <dbReference type="EMBL" id="KAI4355395.1"/>
    </source>
</evidence>
<comment type="caution">
    <text evidence="1">The sequence shown here is derived from an EMBL/GenBank/DDBJ whole genome shotgun (WGS) entry which is preliminary data.</text>
</comment>
<keyword evidence="2" id="KW-1185">Reference proteome</keyword>
<gene>
    <name evidence="1" type="ORF">L6164_004174</name>
</gene>
<dbReference type="EMBL" id="CM039427">
    <property type="protein sequence ID" value="KAI4355395.1"/>
    <property type="molecule type" value="Genomic_DNA"/>
</dbReference>
<accession>A0ACB9Q496</accession>
<sequence>MVDFEDGATTTSSTSVPVIDLSNSLLLFFFGLPVDRKIFSRFHRPSDSTESKPTEAELSVAHVGYSEYMCGTCHVKGSAFLFCKWLDMTEESWQILQGTCIFWSYKLEQGLNALRTSFSFPWLDSTVV</sequence>
<organism evidence="1 2">
    <name type="scientific">Bauhinia variegata</name>
    <name type="common">Purple orchid tree</name>
    <name type="synonym">Phanera variegata</name>
    <dbReference type="NCBI Taxonomy" id="167791"/>
    <lineage>
        <taxon>Eukaryota</taxon>
        <taxon>Viridiplantae</taxon>
        <taxon>Streptophyta</taxon>
        <taxon>Embryophyta</taxon>
        <taxon>Tracheophyta</taxon>
        <taxon>Spermatophyta</taxon>
        <taxon>Magnoliopsida</taxon>
        <taxon>eudicotyledons</taxon>
        <taxon>Gunneridae</taxon>
        <taxon>Pentapetalae</taxon>
        <taxon>rosids</taxon>
        <taxon>fabids</taxon>
        <taxon>Fabales</taxon>
        <taxon>Fabaceae</taxon>
        <taxon>Cercidoideae</taxon>
        <taxon>Cercideae</taxon>
        <taxon>Bauhiniinae</taxon>
        <taxon>Bauhinia</taxon>
    </lineage>
</organism>
<evidence type="ECO:0000313" key="2">
    <source>
        <dbReference type="Proteomes" id="UP000828941"/>
    </source>
</evidence>
<dbReference type="Proteomes" id="UP000828941">
    <property type="component" value="Chromosome 2"/>
</dbReference>
<proteinExistence type="predicted"/>